<keyword evidence="3" id="KW-1185">Reference proteome</keyword>
<gene>
    <name evidence="2" type="ORF">CR513_19662</name>
</gene>
<dbReference type="Proteomes" id="UP000257109">
    <property type="component" value="Unassembled WGS sequence"/>
</dbReference>
<proteinExistence type="predicted"/>
<evidence type="ECO:0000313" key="3">
    <source>
        <dbReference type="Proteomes" id="UP000257109"/>
    </source>
</evidence>
<dbReference type="AlphaFoldDB" id="A0A371H444"/>
<evidence type="ECO:0000313" key="2">
    <source>
        <dbReference type="EMBL" id="RDX97557.1"/>
    </source>
</evidence>
<feature type="compositionally biased region" description="Polar residues" evidence="1">
    <location>
        <begin position="1"/>
        <end position="10"/>
    </location>
</feature>
<comment type="caution">
    <text evidence="2">The sequence shown here is derived from an EMBL/GenBank/DDBJ whole genome shotgun (WGS) entry which is preliminary data.</text>
</comment>
<organism evidence="2 3">
    <name type="scientific">Mucuna pruriens</name>
    <name type="common">Velvet bean</name>
    <name type="synonym">Dolichos pruriens</name>
    <dbReference type="NCBI Taxonomy" id="157652"/>
    <lineage>
        <taxon>Eukaryota</taxon>
        <taxon>Viridiplantae</taxon>
        <taxon>Streptophyta</taxon>
        <taxon>Embryophyta</taxon>
        <taxon>Tracheophyta</taxon>
        <taxon>Spermatophyta</taxon>
        <taxon>Magnoliopsida</taxon>
        <taxon>eudicotyledons</taxon>
        <taxon>Gunneridae</taxon>
        <taxon>Pentapetalae</taxon>
        <taxon>rosids</taxon>
        <taxon>fabids</taxon>
        <taxon>Fabales</taxon>
        <taxon>Fabaceae</taxon>
        <taxon>Papilionoideae</taxon>
        <taxon>50 kb inversion clade</taxon>
        <taxon>NPAAA clade</taxon>
        <taxon>indigoferoid/millettioid clade</taxon>
        <taxon>Phaseoleae</taxon>
        <taxon>Mucuna</taxon>
    </lineage>
</organism>
<reference evidence="2" key="1">
    <citation type="submission" date="2018-05" db="EMBL/GenBank/DDBJ databases">
        <title>Draft genome of Mucuna pruriens seed.</title>
        <authorList>
            <person name="Nnadi N.E."/>
            <person name="Vos R."/>
            <person name="Hasami M.H."/>
            <person name="Devisetty U.K."/>
            <person name="Aguiy J.C."/>
        </authorList>
    </citation>
    <scope>NUCLEOTIDE SEQUENCE [LARGE SCALE GENOMIC DNA]</scope>
    <source>
        <strain evidence="2">JCA_2017</strain>
    </source>
</reference>
<name>A0A371H444_MUCPR</name>
<dbReference type="EMBL" id="QJKJ01003621">
    <property type="protein sequence ID" value="RDX97557.1"/>
    <property type="molecule type" value="Genomic_DNA"/>
</dbReference>
<evidence type="ECO:0000256" key="1">
    <source>
        <dbReference type="SAM" id="MobiDB-lite"/>
    </source>
</evidence>
<feature type="region of interest" description="Disordered" evidence="1">
    <location>
        <begin position="1"/>
        <end position="30"/>
    </location>
</feature>
<accession>A0A371H444</accession>
<feature type="non-terminal residue" evidence="2">
    <location>
        <position position="1"/>
    </location>
</feature>
<sequence length="93" mass="10368">MHEASTSYQEQAEVIDGKVTTPTTDDPPNKACERCNVMVLSWVDEIAQKALFIRKCIGVMELFGRETVERFKSRTTIAVVTIDVEDFDGGQGL</sequence>
<protein>
    <submittedName>
        <fullName evidence="2">Uncharacterized protein</fullName>
    </submittedName>
</protein>